<evidence type="ECO:0000313" key="5">
    <source>
        <dbReference type="WBParaSite" id="PSAMB.scaffold14950size1731.g36309.t1"/>
    </source>
</evidence>
<dbReference type="GO" id="GO:0005509">
    <property type="term" value="F:calcium ion binding"/>
    <property type="evidence" value="ECO:0007669"/>
    <property type="project" value="InterPro"/>
</dbReference>
<protein>
    <submittedName>
        <fullName evidence="5">EGF-like domain-containing protein</fullName>
    </submittedName>
</protein>
<sequence>MPVRQTSDDPSEITWSPSPSFNGTTNNINYTASAVGSCCLRHASLIVIDKVGLIGECDFDPPASSPCSGHGNVTCTCDFGYTGSNCESEIDFCSENVGGLQANTTLGSLCEPHGRCISTTAGAHCVCLPGFNGTVCEL</sequence>
<proteinExistence type="predicted"/>
<dbReference type="SMART" id="SM00179">
    <property type="entry name" value="EGF_CA"/>
    <property type="match status" value="1"/>
</dbReference>
<dbReference type="Proteomes" id="UP000887566">
    <property type="component" value="Unplaced"/>
</dbReference>
<reference evidence="5" key="1">
    <citation type="submission" date="2022-11" db="UniProtKB">
        <authorList>
            <consortium name="WormBaseParasite"/>
        </authorList>
    </citation>
    <scope>IDENTIFICATION</scope>
</reference>
<dbReference type="SUPFAM" id="SSF57196">
    <property type="entry name" value="EGF/Laminin"/>
    <property type="match status" value="1"/>
</dbReference>
<feature type="disulfide bond" evidence="2">
    <location>
        <begin position="57"/>
        <end position="67"/>
    </location>
</feature>
<accession>A0A914V350</accession>
<evidence type="ECO:0000256" key="2">
    <source>
        <dbReference type="PROSITE-ProRule" id="PRU00076"/>
    </source>
</evidence>
<dbReference type="PROSITE" id="PS50026">
    <property type="entry name" value="EGF_3"/>
    <property type="match status" value="2"/>
</dbReference>
<dbReference type="InterPro" id="IPR000742">
    <property type="entry name" value="EGF"/>
</dbReference>
<organism evidence="4 5">
    <name type="scientific">Plectus sambesii</name>
    <dbReference type="NCBI Taxonomy" id="2011161"/>
    <lineage>
        <taxon>Eukaryota</taxon>
        <taxon>Metazoa</taxon>
        <taxon>Ecdysozoa</taxon>
        <taxon>Nematoda</taxon>
        <taxon>Chromadorea</taxon>
        <taxon>Plectida</taxon>
        <taxon>Plectina</taxon>
        <taxon>Plectoidea</taxon>
        <taxon>Plectidae</taxon>
        <taxon>Plectus</taxon>
    </lineage>
</organism>
<comment type="caution">
    <text evidence="2">Lacks conserved residue(s) required for the propagation of feature annotation.</text>
</comment>
<dbReference type="AlphaFoldDB" id="A0A914V350"/>
<keyword evidence="2" id="KW-0245">EGF-like domain</keyword>
<dbReference type="WBParaSite" id="PSAMB.scaffold14950size1731.g36309.t1">
    <property type="protein sequence ID" value="PSAMB.scaffold14950size1731.g36309.t1"/>
    <property type="gene ID" value="PSAMB.scaffold14950size1731.g36309"/>
</dbReference>
<feature type="disulfide bond" evidence="2">
    <location>
        <begin position="127"/>
        <end position="136"/>
    </location>
</feature>
<dbReference type="CDD" id="cd00054">
    <property type="entry name" value="EGF_CA"/>
    <property type="match status" value="1"/>
</dbReference>
<keyword evidence="1 2" id="KW-1015">Disulfide bond</keyword>
<feature type="domain" description="EGF-like" evidence="3">
    <location>
        <begin position="101"/>
        <end position="137"/>
    </location>
</feature>
<keyword evidence="4" id="KW-1185">Reference proteome</keyword>
<dbReference type="PROSITE" id="PS00022">
    <property type="entry name" value="EGF_1"/>
    <property type="match status" value="2"/>
</dbReference>
<dbReference type="PROSITE" id="PS01186">
    <property type="entry name" value="EGF_2"/>
    <property type="match status" value="2"/>
</dbReference>
<dbReference type="Gene3D" id="2.10.25.10">
    <property type="entry name" value="Laminin"/>
    <property type="match status" value="1"/>
</dbReference>
<evidence type="ECO:0000259" key="3">
    <source>
        <dbReference type="PROSITE" id="PS50026"/>
    </source>
</evidence>
<name>A0A914V350_9BILA</name>
<dbReference type="InterPro" id="IPR001881">
    <property type="entry name" value="EGF-like_Ca-bd_dom"/>
</dbReference>
<evidence type="ECO:0000256" key="1">
    <source>
        <dbReference type="ARBA" id="ARBA00023157"/>
    </source>
</evidence>
<feature type="disulfide bond" evidence="2">
    <location>
        <begin position="77"/>
        <end position="86"/>
    </location>
</feature>
<dbReference type="SMART" id="SM00181">
    <property type="entry name" value="EGF"/>
    <property type="match status" value="2"/>
</dbReference>
<evidence type="ECO:0000313" key="4">
    <source>
        <dbReference type="Proteomes" id="UP000887566"/>
    </source>
</evidence>
<feature type="domain" description="EGF-like" evidence="3">
    <location>
        <begin position="53"/>
        <end position="87"/>
    </location>
</feature>